<evidence type="ECO:0000256" key="2">
    <source>
        <dbReference type="ARBA" id="ARBA00022898"/>
    </source>
</evidence>
<dbReference type="InterPro" id="IPR015421">
    <property type="entry name" value="PyrdxlP-dep_Trfase_major"/>
</dbReference>
<dbReference type="GO" id="GO:0008483">
    <property type="term" value="F:transaminase activity"/>
    <property type="evidence" value="ECO:0007669"/>
    <property type="project" value="UniProtKB-KW"/>
</dbReference>
<dbReference type="Gene3D" id="3.40.640.10">
    <property type="entry name" value="Type I PLP-dependent aspartate aminotransferase-like (Major domain)"/>
    <property type="match status" value="1"/>
</dbReference>
<dbReference type="GO" id="GO:0003700">
    <property type="term" value="F:DNA-binding transcription factor activity"/>
    <property type="evidence" value="ECO:0007669"/>
    <property type="project" value="InterPro"/>
</dbReference>
<dbReference type="CDD" id="cd00609">
    <property type="entry name" value="AAT_like"/>
    <property type="match status" value="1"/>
</dbReference>
<keyword evidence="7" id="KW-0032">Aminotransferase</keyword>
<dbReference type="InterPro" id="IPR036388">
    <property type="entry name" value="WH-like_DNA-bd_sf"/>
</dbReference>
<organism evidence="7">
    <name type="scientific">Streptomyces iranensis</name>
    <dbReference type="NCBI Taxonomy" id="576784"/>
    <lineage>
        <taxon>Bacteria</taxon>
        <taxon>Bacillati</taxon>
        <taxon>Actinomycetota</taxon>
        <taxon>Actinomycetes</taxon>
        <taxon>Kitasatosporales</taxon>
        <taxon>Streptomycetaceae</taxon>
        <taxon>Streptomyces</taxon>
        <taxon>Streptomyces violaceusniger group</taxon>
    </lineage>
</organism>
<dbReference type="PANTHER" id="PTHR46577">
    <property type="entry name" value="HTH-TYPE TRANSCRIPTIONAL REGULATORY PROTEIN GABR"/>
    <property type="match status" value="1"/>
</dbReference>
<dbReference type="Pfam" id="PF00392">
    <property type="entry name" value="GntR"/>
    <property type="match status" value="1"/>
</dbReference>
<sequence>MAGLAARIPDTSARGIAAAMTDLIRAGELAPGSALPTVRALAAGLGVSPGTVAEAWGVLRKHRMIATLGRRGSVVSGPPTVPHPTRYERVGDFGDRLALDLAVAAPDPALLPPLENALLAGARTPRLNDYARTAITDGLLAAVRDTWPYRPDAWMAVGGGYEGVQLLCQALLVPGDRVAVEDPTAARLLDILEALDAQAVPVACDDQGPLPGSLAQALEARPALFLHQSRAQVPCGWSLGPERSAELAGVLEGAPNVAIVEDDGLGPLTTGPAAVLGAHLPHRTALVRSYSKAYGPDLRIAVVGGPREMVERARVLRTFGTGWTSRILQDALAHLLTDEEAGRCVREAARRYDARRSALAERLAERGVHTANRDGLMLWVPVVDETSALVTLAARGITVSPGSRFCVSYARPHVRVATSRLTRDGAPLDEIAELIALAASSSAARME</sequence>
<dbReference type="PROSITE" id="PS50949">
    <property type="entry name" value="HTH_GNTR"/>
    <property type="match status" value="1"/>
</dbReference>
<dbReference type="InterPro" id="IPR004839">
    <property type="entry name" value="Aminotransferase_I/II_large"/>
</dbReference>
<keyword evidence="7" id="KW-0808">Transferase</keyword>
<dbReference type="SUPFAM" id="SSF46785">
    <property type="entry name" value="Winged helix' DNA-binding domain"/>
    <property type="match status" value="1"/>
</dbReference>
<dbReference type="CDD" id="cd07377">
    <property type="entry name" value="WHTH_GntR"/>
    <property type="match status" value="1"/>
</dbReference>
<comment type="similarity">
    <text evidence="1">In the C-terminal section; belongs to the class-I pyridoxal-phosphate-dependent aminotransferase family.</text>
</comment>
<dbReference type="GO" id="GO:0003677">
    <property type="term" value="F:DNA binding"/>
    <property type="evidence" value="ECO:0007669"/>
    <property type="project" value="UniProtKB-KW"/>
</dbReference>
<proteinExistence type="inferred from homology"/>
<evidence type="ECO:0000259" key="6">
    <source>
        <dbReference type="PROSITE" id="PS50949"/>
    </source>
</evidence>
<dbReference type="PANTHER" id="PTHR46577:SF2">
    <property type="entry name" value="TRANSCRIPTIONAL REGULATORY PROTEIN"/>
    <property type="match status" value="1"/>
</dbReference>
<dbReference type="InterPro" id="IPR000524">
    <property type="entry name" value="Tscrpt_reg_HTH_GntR"/>
</dbReference>
<dbReference type="EMBL" id="LK022848">
    <property type="protein sequence ID" value="CDR08835.1"/>
    <property type="molecule type" value="Genomic_DNA"/>
</dbReference>
<gene>
    <name evidence="7" type="ORF">SIRAN5477</name>
</gene>
<evidence type="ECO:0000256" key="5">
    <source>
        <dbReference type="ARBA" id="ARBA00023163"/>
    </source>
</evidence>
<dbReference type="Gene3D" id="1.10.10.10">
    <property type="entry name" value="Winged helix-like DNA-binding domain superfamily/Winged helix DNA-binding domain"/>
    <property type="match status" value="1"/>
</dbReference>
<dbReference type="InterPro" id="IPR015424">
    <property type="entry name" value="PyrdxlP-dep_Trfase"/>
</dbReference>
<dbReference type="GO" id="GO:0030170">
    <property type="term" value="F:pyridoxal phosphate binding"/>
    <property type="evidence" value="ECO:0007669"/>
    <property type="project" value="InterPro"/>
</dbReference>
<evidence type="ECO:0000313" key="7">
    <source>
        <dbReference type="EMBL" id="CDR08835.1"/>
    </source>
</evidence>
<dbReference type="InterPro" id="IPR036390">
    <property type="entry name" value="WH_DNA-bd_sf"/>
</dbReference>
<dbReference type="AlphaFoldDB" id="A0A060ZRU5"/>
<evidence type="ECO:0000256" key="4">
    <source>
        <dbReference type="ARBA" id="ARBA00023125"/>
    </source>
</evidence>
<dbReference type="InterPro" id="IPR051446">
    <property type="entry name" value="HTH_trans_reg/aminotransferase"/>
</dbReference>
<keyword evidence="2" id="KW-0663">Pyridoxal phosphate</keyword>
<name>A0A060ZRU5_9ACTN</name>
<evidence type="ECO:0000256" key="3">
    <source>
        <dbReference type="ARBA" id="ARBA00023015"/>
    </source>
</evidence>
<protein>
    <submittedName>
        <fullName evidence="7">Aminotransferase domain-containingtranscriptional regulator</fullName>
    </submittedName>
</protein>
<dbReference type="Pfam" id="PF00155">
    <property type="entry name" value="Aminotran_1_2"/>
    <property type="match status" value="1"/>
</dbReference>
<dbReference type="SUPFAM" id="SSF53383">
    <property type="entry name" value="PLP-dependent transferases"/>
    <property type="match status" value="1"/>
</dbReference>
<dbReference type="HOGENOM" id="CLU_017584_2_0_11"/>
<feature type="domain" description="HTH gntR-type" evidence="6">
    <location>
        <begin position="10"/>
        <end position="78"/>
    </location>
</feature>
<evidence type="ECO:0000256" key="1">
    <source>
        <dbReference type="ARBA" id="ARBA00005384"/>
    </source>
</evidence>
<accession>A0A060ZRU5</accession>
<keyword evidence="3" id="KW-0805">Transcription regulation</keyword>
<reference evidence="7" key="1">
    <citation type="submission" date="2014-05" db="EMBL/GenBank/DDBJ databases">
        <authorList>
            <person name="Horn Fabian"/>
        </authorList>
    </citation>
    <scope>NUCLEOTIDE SEQUENCE</scope>
</reference>
<keyword evidence="5" id="KW-0804">Transcription</keyword>
<keyword evidence="4" id="KW-0238">DNA-binding</keyword>
<dbReference type="SMART" id="SM00345">
    <property type="entry name" value="HTH_GNTR"/>
    <property type="match status" value="1"/>
</dbReference>